<protein>
    <recommendedName>
        <fullName evidence="3">PD(D/E)XK endonuclease domain-containing protein</fullName>
    </recommendedName>
</protein>
<dbReference type="InterPro" id="IPR011856">
    <property type="entry name" value="tRNA_endonuc-like_dom_sf"/>
</dbReference>
<dbReference type="Gene3D" id="3.40.1350.10">
    <property type="match status" value="1"/>
</dbReference>
<name>A0A4P1K9L2_9CAUL</name>
<dbReference type="Proteomes" id="UP000309952">
    <property type="component" value="Chromosome"/>
</dbReference>
<evidence type="ECO:0000313" key="1">
    <source>
        <dbReference type="EMBL" id="VTO16744.1"/>
    </source>
</evidence>
<evidence type="ECO:0008006" key="3">
    <source>
        <dbReference type="Google" id="ProtNLM"/>
    </source>
</evidence>
<reference evidence="1 2" key="1">
    <citation type="submission" date="2019-04" db="EMBL/GenBank/DDBJ databases">
        <authorList>
            <consortium name="Pathogen Informatics"/>
        </authorList>
    </citation>
    <scope>NUCLEOTIDE SEQUENCE [LARGE SCALE GENOMIC DNA]</scope>
    <source>
        <strain evidence="1 2">NCTC9239</strain>
    </source>
</reference>
<proteinExistence type="predicted"/>
<dbReference type="RefSeq" id="WP_138141645.1">
    <property type="nucleotide sequence ID" value="NZ_LR588407.1"/>
</dbReference>
<dbReference type="GO" id="GO:0003676">
    <property type="term" value="F:nucleic acid binding"/>
    <property type="evidence" value="ECO:0007669"/>
    <property type="project" value="InterPro"/>
</dbReference>
<dbReference type="KEGG" id="bvy:NCTC9239_02191"/>
<keyword evidence="2" id="KW-1185">Reference proteome</keyword>
<evidence type="ECO:0000313" key="2">
    <source>
        <dbReference type="Proteomes" id="UP000309952"/>
    </source>
</evidence>
<dbReference type="EMBL" id="LR588407">
    <property type="protein sequence ID" value="VTO16744.1"/>
    <property type="molecule type" value="Genomic_DNA"/>
</dbReference>
<sequence>MDAAPKAAVDADGVTPGASAGRRFTSKQMGDACEMLVAAELTLAGIPALKVPDNWPHYDVIAQPLGAPAQRISVKSRTFKRGAAYVDYKAGDMFDWLAIVILSGEGGALRQVYMVPKATADHHARRDKPTSRTANDRYFRIDEVERLFSAFSSNFTLGEIGSHKKKGLGQETIGQAPGGER</sequence>
<dbReference type="AlphaFoldDB" id="A0A4P1K9L2"/>
<gene>
    <name evidence="1" type="ORF">NCTC9239_02191</name>
</gene>
<accession>A0A4P1K9L2</accession>
<organism evidence="1 2">
    <name type="scientific">Brevundimonas vancanneytii</name>
    <dbReference type="NCBI Taxonomy" id="1325724"/>
    <lineage>
        <taxon>Bacteria</taxon>
        <taxon>Pseudomonadati</taxon>
        <taxon>Pseudomonadota</taxon>
        <taxon>Alphaproteobacteria</taxon>
        <taxon>Caulobacterales</taxon>
        <taxon>Caulobacteraceae</taxon>
        <taxon>Brevundimonas</taxon>
    </lineage>
</organism>